<proteinExistence type="predicted"/>
<evidence type="ECO:0000313" key="4">
    <source>
        <dbReference type="Proteomes" id="UP000510888"/>
    </source>
</evidence>
<dbReference type="PROSITE" id="PS50965">
    <property type="entry name" value="NERD"/>
    <property type="match status" value="1"/>
</dbReference>
<dbReference type="Pfam" id="PF08378">
    <property type="entry name" value="NERD"/>
    <property type="match status" value="1"/>
</dbReference>
<dbReference type="AlphaFoldDB" id="A0A7I8C2S5"/>
<organism evidence="3 4">
    <name type="scientific">Paraburkholderia largidicola</name>
    <dbReference type="NCBI Taxonomy" id="3014751"/>
    <lineage>
        <taxon>Bacteria</taxon>
        <taxon>Pseudomonadati</taxon>
        <taxon>Pseudomonadota</taxon>
        <taxon>Betaproteobacteria</taxon>
        <taxon>Burkholderiales</taxon>
        <taxon>Burkholderiaceae</taxon>
        <taxon>Paraburkholderia</taxon>
    </lineage>
</organism>
<dbReference type="EMBL" id="AP023177">
    <property type="protein sequence ID" value="BCF95143.1"/>
    <property type="molecule type" value="Genomic_DNA"/>
</dbReference>
<gene>
    <name evidence="3" type="ORF">PPGU16_82100</name>
</gene>
<evidence type="ECO:0000313" key="3">
    <source>
        <dbReference type="EMBL" id="BCF95143.1"/>
    </source>
</evidence>
<feature type="region of interest" description="Disordered" evidence="1">
    <location>
        <begin position="21"/>
        <end position="41"/>
    </location>
</feature>
<accession>A0A7I8C2S5</accession>
<dbReference type="Proteomes" id="UP000510888">
    <property type="component" value="Plasmid PPGU16_p2"/>
</dbReference>
<dbReference type="InterPro" id="IPR011528">
    <property type="entry name" value="NERD"/>
</dbReference>
<dbReference type="RefSeq" id="WP_180727330.1">
    <property type="nucleotide sequence ID" value="NZ_AP023177.1"/>
</dbReference>
<geneLocation type="plasmid" evidence="3 4">
    <name>PPGU16_p2</name>
</geneLocation>
<keyword evidence="3" id="KW-0614">Plasmid</keyword>
<reference evidence="3 4" key="1">
    <citation type="journal article" date="2020" name="Genes (Basel)">
        <title>Genomic Comparison of Insect Gut Symbionts from Divergent Burkholderia Subclades.</title>
        <authorList>
            <person name="Takeshita K."/>
            <person name="Kikuchi Y."/>
        </authorList>
    </citation>
    <scope>NUCLEOTIDE SEQUENCE [LARGE SCALE GENOMIC DNA]</scope>
    <source>
        <strain evidence="3 4">PGU16</strain>
        <plasmid evidence="3 4">PPGU16_p2</plasmid>
    </source>
</reference>
<evidence type="ECO:0000256" key="1">
    <source>
        <dbReference type="SAM" id="MobiDB-lite"/>
    </source>
</evidence>
<keyword evidence="4" id="KW-1185">Reference proteome</keyword>
<dbReference type="KEGG" id="plad:PPGU16_82100"/>
<protein>
    <recommendedName>
        <fullName evidence="2">NERD domain-containing protein</fullName>
    </recommendedName>
</protein>
<feature type="domain" description="NERD" evidence="2">
    <location>
        <begin position="38"/>
        <end position="164"/>
    </location>
</feature>
<evidence type="ECO:0000259" key="2">
    <source>
        <dbReference type="PROSITE" id="PS50965"/>
    </source>
</evidence>
<sequence length="235" mass="26056">MYWFLVAAAVIFIAAKRHKRRPSDSTGSRVPVPRSQRSGEEGEAVVQAELRAALQWLCGDDFYLHPGTLLLNHAPGSAFPTAEVDHLAVTPFGIFVVETKNWAGRIEPGPDLQSVVRIGVDGRREMRRSPTQQNRSKVAFLRSVLPGCWPVEGIAAFPHAHCNLSSALPLNLMRATDLRQWLRDRKSWHDARGSLPVDVVQARRAILAVAETGSLAIEMHRATLRENPKKLPSLP</sequence>
<name>A0A7I8C2S5_9BURK</name>